<dbReference type="EMBL" id="FWPT01000001">
    <property type="protein sequence ID" value="SMA34433.1"/>
    <property type="molecule type" value="Genomic_DNA"/>
</dbReference>
<dbReference type="GO" id="GO:0017061">
    <property type="term" value="F:S-methyl-5-thioadenosine phosphorylase activity"/>
    <property type="evidence" value="ECO:0007669"/>
    <property type="project" value="UniProtKB-EC"/>
</dbReference>
<dbReference type="AlphaFoldDB" id="A0A1X7AGY2"/>
<evidence type="ECO:0000313" key="12">
    <source>
        <dbReference type="Proteomes" id="UP000196573"/>
    </source>
</evidence>
<evidence type="ECO:0000256" key="7">
    <source>
        <dbReference type="ARBA" id="ARBA00047989"/>
    </source>
</evidence>
<evidence type="ECO:0000256" key="8">
    <source>
        <dbReference type="ARBA" id="ARBA00048968"/>
    </source>
</evidence>
<keyword evidence="12" id="KW-1185">Reference proteome</keyword>
<evidence type="ECO:0000256" key="4">
    <source>
        <dbReference type="ARBA" id="ARBA00022723"/>
    </source>
</evidence>
<evidence type="ECO:0000256" key="10">
    <source>
        <dbReference type="RuleBase" id="RU361274"/>
    </source>
</evidence>
<proteinExistence type="inferred from homology"/>
<keyword evidence="6" id="KW-0862">Zinc</keyword>
<dbReference type="GO" id="GO:0016787">
    <property type="term" value="F:hydrolase activity"/>
    <property type="evidence" value="ECO:0007669"/>
    <property type="project" value="UniProtKB-KW"/>
</dbReference>
<evidence type="ECO:0000256" key="2">
    <source>
        <dbReference type="ARBA" id="ARBA00007353"/>
    </source>
</evidence>
<comment type="similarity">
    <text evidence="2 10">Belongs to the purine nucleoside phosphorylase YfiH/LACC1 family.</text>
</comment>
<evidence type="ECO:0000256" key="9">
    <source>
        <dbReference type="ARBA" id="ARBA00049893"/>
    </source>
</evidence>
<comment type="catalytic activity">
    <reaction evidence="9">
        <text>S-methyl-5'-thioadenosine + phosphate = 5-(methylsulfanyl)-alpha-D-ribose 1-phosphate + adenine</text>
        <dbReference type="Rhea" id="RHEA:11852"/>
        <dbReference type="ChEBI" id="CHEBI:16708"/>
        <dbReference type="ChEBI" id="CHEBI:17509"/>
        <dbReference type="ChEBI" id="CHEBI:43474"/>
        <dbReference type="ChEBI" id="CHEBI:58533"/>
        <dbReference type="EC" id="2.4.2.28"/>
    </reaction>
    <physiologicalReaction direction="left-to-right" evidence="9">
        <dbReference type="Rhea" id="RHEA:11853"/>
    </physiologicalReaction>
</comment>
<comment type="catalytic activity">
    <reaction evidence="7">
        <text>adenosine + H2O + H(+) = inosine + NH4(+)</text>
        <dbReference type="Rhea" id="RHEA:24408"/>
        <dbReference type="ChEBI" id="CHEBI:15377"/>
        <dbReference type="ChEBI" id="CHEBI:15378"/>
        <dbReference type="ChEBI" id="CHEBI:16335"/>
        <dbReference type="ChEBI" id="CHEBI:17596"/>
        <dbReference type="ChEBI" id="CHEBI:28938"/>
        <dbReference type="EC" id="3.5.4.4"/>
    </reaction>
    <physiologicalReaction direction="left-to-right" evidence="7">
        <dbReference type="Rhea" id="RHEA:24409"/>
    </physiologicalReaction>
</comment>
<keyword evidence="5" id="KW-0378">Hydrolase</keyword>
<dbReference type="InterPro" id="IPR003730">
    <property type="entry name" value="Cu_polyphenol_OxRdtase"/>
</dbReference>
<dbReference type="SUPFAM" id="SSF64438">
    <property type="entry name" value="CNF1/YfiH-like putative cysteine hydrolases"/>
    <property type="match status" value="1"/>
</dbReference>
<organism evidence="11 12">
    <name type="scientific">Parendozoicomonas haliclonae</name>
    <dbReference type="NCBI Taxonomy" id="1960125"/>
    <lineage>
        <taxon>Bacteria</taxon>
        <taxon>Pseudomonadati</taxon>
        <taxon>Pseudomonadota</taxon>
        <taxon>Gammaproteobacteria</taxon>
        <taxon>Oceanospirillales</taxon>
        <taxon>Endozoicomonadaceae</taxon>
        <taxon>Parendozoicomonas</taxon>
    </lineage>
</organism>
<keyword evidence="3" id="KW-0808">Transferase</keyword>
<evidence type="ECO:0000256" key="6">
    <source>
        <dbReference type="ARBA" id="ARBA00022833"/>
    </source>
</evidence>
<dbReference type="OrthoDB" id="4279at2"/>
<reference evidence="11 12" key="1">
    <citation type="submission" date="2017-03" db="EMBL/GenBank/DDBJ databases">
        <authorList>
            <person name="Afonso C.L."/>
            <person name="Miller P.J."/>
            <person name="Scott M.A."/>
            <person name="Spackman E."/>
            <person name="Goraichik I."/>
            <person name="Dimitrov K.M."/>
            <person name="Suarez D.L."/>
            <person name="Swayne D.E."/>
        </authorList>
    </citation>
    <scope>NUCLEOTIDE SEQUENCE [LARGE SCALE GENOMIC DNA]</scope>
    <source>
        <strain evidence="11">SB41UT1</strain>
    </source>
</reference>
<name>A0A1X7AGY2_9GAMM</name>
<dbReference type="Gene3D" id="3.60.140.10">
    <property type="entry name" value="CNF1/YfiH-like putative cysteine hydrolases"/>
    <property type="match status" value="1"/>
</dbReference>
<dbReference type="InterPro" id="IPR011324">
    <property type="entry name" value="Cytotoxic_necrot_fac-like_cat"/>
</dbReference>
<dbReference type="PANTHER" id="PTHR30616">
    <property type="entry name" value="UNCHARACTERIZED PROTEIN YFIH"/>
    <property type="match status" value="1"/>
</dbReference>
<dbReference type="Proteomes" id="UP000196573">
    <property type="component" value="Unassembled WGS sequence"/>
</dbReference>
<dbReference type="Pfam" id="PF02578">
    <property type="entry name" value="Cu-oxidase_4"/>
    <property type="match status" value="1"/>
</dbReference>
<evidence type="ECO:0000256" key="1">
    <source>
        <dbReference type="ARBA" id="ARBA00000553"/>
    </source>
</evidence>
<keyword evidence="4" id="KW-0479">Metal-binding</keyword>
<dbReference type="GO" id="GO:0005507">
    <property type="term" value="F:copper ion binding"/>
    <property type="evidence" value="ECO:0007669"/>
    <property type="project" value="TreeGrafter"/>
</dbReference>
<sequence length="247" mass="26893">MPVKDDYLIPEWHAPANVRAFVSTKANSPTGPVMNGPRDAAFLSQRKEWLSFWGDQLVRQWGWSAQPCWATQVHGADVIPADSAYGTDADAIWTGQVNVPCAVMTADCLPVIFCNREGTKVAAAHAGWRGLAGDVLENTVAAMNEPADSLMAWMGPAISQASFEVGPEVRQAFIDHDPIAAEAFVSGEGDRWFADIYLLARQRLNAVGVTDVSGGDQYCTFKDSELCHSYRRDGQASGRMLTAIWLS</sequence>
<protein>
    <recommendedName>
        <fullName evidence="10">Purine nucleoside phosphorylase</fullName>
    </recommendedName>
</protein>
<comment type="catalytic activity">
    <reaction evidence="1">
        <text>inosine + phosphate = alpha-D-ribose 1-phosphate + hypoxanthine</text>
        <dbReference type="Rhea" id="RHEA:27646"/>
        <dbReference type="ChEBI" id="CHEBI:17368"/>
        <dbReference type="ChEBI" id="CHEBI:17596"/>
        <dbReference type="ChEBI" id="CHEBI:43474"/>
        <dbReference type="ChEBI" id="CHEBI:57720"/>
        <dbReference type="EC" id="2.4.2.1"/>
    </reaction>
    <physiologicalReaction direction="left-to-right" evidence="1">
        <dbReference type="Rhea" id="RHEA:27647"/>
    </physiologicalReaction>
</comment>
<evidence type="ECO:0000256" key="5">
    <source>
        <dbReference type="ARBA" id="ARBA00022801"/>
    </source>
</evidence>
<dbReference type="InterPro" id="IPR038371">
    <property type="entry name" value="Cu_polyphenol_OxRdtase_sf"/>
</dbReference>
<comment type="catalytic activity">
    <reaction evidence="8">
        <text>adenosine + phosphate = alpha-D-ribose 1-phosphate + adenine</text>
        <dbReference type="Rhea" id="RHEA:27642"/>
        <dbReference type="ChEBI" id="CHEBI:16335"/>
        <dbReference type="ChEBI" id="CHEBI:16708"/>
        <dbReference type="ChEBI" id="CHEBI:43474"/>
        <dbReference type="ChEBI" id="CHEBI:57720"/>
        <dbReference type="EC" id="2.4.2.1"/>
    </reaction>
    <physiologicalReaction direction="left-to-right" evidence="8">
        <dbReference type="Rhea" id="RHEA:27643"/>
    </physiologicalReaction>
</comment>
<dbReference type="NCBIfam" id="TIGR00726">
    <property type="entry name" value="peptidoglycan editing factor PgeF"/>
    <property type="match status" value="1"/>
</dbReference>
<dbReference type="RefSeq" id="WP_087106365.1">
    <property type="nucleotide sequence ID" value="NZ_CBCSCN010000004.1"/>
</dbReference>
<evidence type="ECO:0000313" key="11">
    <source>
        <dbReference type="EMBL" id="SMA34433.1"/>
    </source>
</evidence>
<dbReference type="PANTHER" id="PTHR30616:SF2">
    <property type="entry name" value="PURINE NUCLEOSIDE PHOSPHORYLASE LACC1"/>
    <property type="match status" value="1"/>
</dbReference>
<gene>
    <name evidence="11" type="primary">yfiH</name>
    <name evidence="11" type="ORF">EHSB41UT_00392</name>
</gene>
<accession>A0A1X7AGY2</accession>
<evidence type="ECO:0000256" key="3">
    <source>
        <dbReference type="ARBA" id="ARBA00022679"/>
    </source>
</evidence>
<dbReference type="CDD" id="cd16833">
    <property type="entry name" value="YfiH"/>
    <property type="match status" value="1"/>
</dbReference>